<feature type="compositionally biased region" description="Polar residues" evidence="9">
    <location>
        <begin position="1"/>
        <end position="12"/>
    </location>
</feature>
<dbReference type="AlphaFoldDB" id="A0A409XBS9"/>
<comment type="caution">
    <text evidence="10">The sequence shown here is derived from an EMBL/GenBank/DDBJ whole genome shotgun (WGS) entry which is preliminary data.</text>
</comment>
<evidence type="ECO:0000256" key="4">
    <source>
        <dbReference type="ARBA" id="ARBA00022490"/>
    </source>
</evidence>
<evidence type="ECO:0000256" key="8">
    <source>
        <dbReference type="ARBA" id="ARBA00023242"/>
    </source>
</evidence>
<dbReference type="Pfam" id="PF08528">
    <property type="entry name" value="Whi5"/>
    <property type="match status" value="1"/>
</dbReference>
<keyword evidence="5" id="KW-0678">Repressor</keyword>
<keyword evidence="6" id="KW-0805">Transcription regulation</keyword>
<keyword evidence="11" id="KW-1185">Reference proteome</keyword>
<feature type="region of interest" description="Disordered" evidence="9">
    <location>
        <begin position="1"/>
        <end position="25"/>
    </location>
</feature>
<evidence type="ECO:0000256" key="7">
    <source>
        <dbReference type="ARBA" id="ARBA00023163"/>
    </source>
</evidence>
<proteinExistence type="inferred from homology"/>
<feature type="compositionally biased region" description="Polar residues" evidence="9">
    <location>
        <begin position="322"/>
        <end position="338"/>
    </location>
</feature>
<evidence type="ECO:0000256" key="1">
    <source>
        <dbReference type="ARBA" id="ARBA00004123"/>
    </source>
</evidence>
<evidence type="ECO:0000313" key="10">
    <source>
        <dbReference type="EMBL" id="PPQ88206.1"/>
    </source>
</evidence>
<dbReference type="GO" id="GO:0005737">
    <property type="term" value="C:cytoplasm"/>
    <property type="evidence" value="ECO:0007669"/>
    <property type="project" value="UniProtKB-SubCell"/>
</dbReference>
<comment type="subcellular location">
    <subcellularLocation>
        <location evidence="2">Cytoplasm</location>
    </subcellularLocation>
    <subcellularLocation>
        <location evidence="1">Nucleus</location>
    </subcellularLocation>
</comment>
<comment type="similarity">
    <text evidence="3">Belongs to the WHI5/NRM1 family.</text>
</comment>
<keyword evidence="7" id="KW-0804">Transcription</keyword>
<dbReference type="Proteomes" id="UP000283269">
    <property type="component" value="Unassembled WGS sequence"/>
</dbReference>
<feature type="region of interest" description="Disordered" evidence="9">
    <location>
        <begin position="281"/>
        <end position="338"/>
    </location>
</feature>
<keyword evidence="8" id="KW-0539">Nucleus</keyword>
<evidence type="ECO:0000256" key="3">
    <source>
        <dbReference type="ARBA" id="ARBA00006922"/>
    </source>
</evidence>
<organism evidence="10 11">
    <name type="scientific">Psilocybe cyanescens</name>
    <dbReference type="NCBI Taxonomy" id="93625"/>
    <lineage>
        <taxon>Eukaryota</taxon>
        <taxon>Fungi</taxon>
        <taxon>Dikarya</taxon>
        <taxon>Basidiomycota</taxon>
        <taxon>Agaricomycotina</taxon>
        <taxon>Agaricomycetes</taxon>
        <taxon>Agaricomycetidae</taxon>
        <taxon>Agaricales</taxon>
        <taxon>Agaricineae</taxon>
        <taxon>Strophariaceae</taxon>
        <taxon>Psilocybe</taxon>
    </lineage>
</organism>
<evidence type="ECO:0000256" key="9">
    <source>
        <dbReference type="SAM" id="MobiDB-lite"/>
    </source>
</evidence>
<feature type="region of interest" description="Disordered" evidence="9">
    <location>
        <begin position="132"/>
        <end position="156"/>
    </location>
</feature>
<reference evidence="10 11" key="1">
    <citation type="journal article" date="2018" name="Evol. Lett.">
        <title>Horizontal gene cluster transfer increased hallucinogenic mushroom diversity.</title>
        <authorList>
            <person name="Reynolds H.T."/>
            <person name="Vijayakumar V."/>
            <person name="Gluck-Thaler E."/>
            <person name="Korotkin H.B."/>
            <person name="Matheny P.B."/>
            <person name="Slot J.C."/>
        </authorList>
    </citation>
    <scope>NUCLEOTIDE SEQUENCE [LARGE SCALE GENOMIC DNA]</scope>
    <source>
        <strain evidence="10 11">2631</strain>
    </source>
</reference>
<evidence type="ECO:0000256" key="2">
    <source>
        <dbReference type="ARBA" id="ARBA00004496"/>
    </source>
</evidence>
<feature type="compositionally biased region" description="Polar residues" evidence="9">
    <location>
        <begin position="202"/>
        <end position="241"/>
    </location>
</feature>
<evidence type="ECO:0000256" key="5">
    <source>
        <dbReference type="ARBA" id="ARBA00022491"/>
    </source>
</evidence>
<dbReference type="EMBL" id="NHYD01002137">
    <property type="protein sequence ID" value="PPQ88206.1"/>
    <property type="molecule type" value="Genomic_DNA"/>
</dbReference>
<dbReference type="GO" id="GO:0005634">
    <property type="term" value="C:nucleus"/>
    <property type="evidence" value="ECO:0007669"/>
    <property type="project" value="UniProtKB-SubCell"/>
</dbReference>
<sequence length="338" mass="36649">MVATSSAATQASENEKRRKQTMEKVKANHLSRQLQMRLQYARLKVEHGWQKQNLNEVENLYFHNSHLRGSKPFPVPTIATTQQQHSSFSGPLTSAVQSSLSFKLAPSSLGRIALNSGQVPAIDRSISTTPPFREGNNLDQNPQTIQVTPPPPQDPLANIDPLLRLDLPTDTSAMVVDPQERLNPSVATISDPVVLNMPTEDVNITQKEPSVLTTSLSPPQESVESPIDSQSSSSNHYTSAKISRPRIPKAPAVPKPPPSLTARDMYNFGSASTLTYDSFWSSHSGSTTPRPGPSRGPAPGEFAPTFQIPGDFTSGIPELGRPTSNPIHMSSPSLTPPQ</sequence>
<dbReference type="InterPro" id="IPR013734">
    <property type="entry name" value="TF_Nrm1/Whi5"/>
</dbReference>
<accession>A0A409XBS9</accession>
<gene>
    <name evidence="10" type="ORF">CVT25_005171</name>
</gene>
<dbReference type="InParanoid" id="A0A409XBS9"/>
<name>A0A409XBS9_PSICY</name>
<dbReference type="OrthoDB" id="2359117at2759"/>
<feature type="region of interest" description="Disordered" evidence="9">
    <location>
        <begin position="201"/>
        <end position="264"/>
    </location>
</feature>
<protein>
    <submittedName>
        <fullName evidence="10">Uncharacterized protein</fullName>
    </submittedName>
</protein>
<feature type="compositionally biased region" description="Basic and acidic residues" evidence="9">
    <location>
        <begin position="13"/>
        <end position="25"/>
    </location>
</feature>
<evidence type="ECO:0000256" key="6">
    <source>
        <dbReference type="ARBA" id="ARBA00023015"/>
    </source>
</evidence>
<evidence type="ECO:0000313" key="11">
    <source>
        <dbReference type="Proteomes" id="UP000283269"/>
    </source>
</evidence>
<dbReference type="STRING" id="93625.A0A409XBS9"/>
<keyword evidence="4" id="KW-0963">Cytoplasm</keyword>